<gene>
    <name evidence="3" type="ordered locus">PP7435_Chr2-1046</name>
</gene>
<feature type="compositionally biased region" description="Polar residues" evidence="1">
    <location>
        <begin position="541"/>
        <end position="553"/>
    </location>
</feature>
<dbReference type="InterPro" id="IPR057402">
    <property type="entry name" value="AIM3_BBC1_C"/>
</dbReference>
<feature type="compositionally biased region" description="Low complexity" evidence="1">
    <location>
        <begin position="250"/>
        <end position="275"/>
    </location>
</feature>
<feature type="compositionally biased region" description="Polar residues" evidence="1">
    <location>
        <begin position="818"/>
        <end position="829"/>
    </location>
</feature>
<dbReference type="EMBL" id="FR839629">
    <property type="protein sequence ID" value="CCA38724.1"/>
    <property type="molecule type" value="Genomic_DNA"/>
</dbReference>
<feature type="compositionally biased region" description="Polar residues" evidence="1">
    <location>
        <begin position="566"/>
        <end position="594"/>
    </location>
</feature>
<name>F2QTJ6_KOMPC</name>
<feature type="region of interest" description="Disordered" evidence="1">
    <location>
        <begin position="30"/>
        <end position="191"/>
    </location>
</feature>
<dbReference type="Gene3D" id="3.90.1720.60">
    <property type="match status" value="1"/>
</dbReference>
<dbReference type="AlphaFoldDB" id="F2QTJ6"/>
<sequence>MSFVNKENAQKSAGAAASFIGKGAKAGYSAIKNHKSGSSNKDSEHEEHYSSVRPLESLTDPRTFQPPPKRSVGSYSGSIPPSFSAHSLAATSSAIPPPQATVQNPAQYQLQIQPSMSAPQQQPGNQVYAAGNYQDPSQASQTYPGPPQLPGRQPSQNQIGGNPQVPAQSQAESYISDSVTRTGQSAGSQYVQSQLQNSGYAEAQNPQIQKAGAAFGSFIGGQLAQQGQQQAKQQLQQQLQNFQNPQSTIQTPQSQDVSQQQSQFPQVQQPEQTPQAPSISQIQGPDQFQQPGIAQQATQQPNQFQQLGIAQQPNQFQQPAPAQQPIQQSAQFQQHLPAQQPNQFQPPGPAQQSSSQPNQFQQPGIAQQPNQFQQPAPAQQPGIAQQPKQFQQPAPAQQPIQQATQFQLPSPAQQPSQFPEASPQQQVPQLQQGSQVPVSPQLQQASPVHQFSQNKQVHSQDVREIQYQQRPQPQPPSNHQSQDVLNTQYQPTNQPSQMYPTASIQPPPTSGMAPLPPQRVVTQYSQFQSSPAVPREPEPLPQQSASVIASPPQSFAPPPVHVARGSSPSNHAQTELSPTISTAAPVQGVHSGSTAPPPPPRNTFSLPDISTVGPPPPKPFRSAQEKEKLEQERRHQEEFNKMRNAHRTASSTSTPSYVPKPNSPLKTEDTGEPAPLPPEKNASKDTTAFSPPPSTFRSSSSTKNHSVPVAAPKPTVKTDIDDIASPSPPPPAPRKKFSSKESESLVLESHKKPPPKPSKPKSLANINSKQGELENNKQFANSEPIPDSKTSRAVPAEQDLVSEMERVMLNRRKKLQDQETATPDVSNKPSRPAKPVKFEKISSPTQRQHHNIFETPNQSTKNTSGIHDAAPVKPTRPPKPTFSKPPKPLPAVSKPKPYVRTKVPIPDSNQQLNLQLETGWYKRLDQIPPDAAGLIYRTSMGQIGGDYTRYISFRMKDLGTVQAEIKWSDSTAPIVTQKYTAPPTATQEQLFEGRNLFNEHVATWAESHEGKCVGDGECWTLAKLALEKGCGKHAFVSEYYHHGALLFTKDASGVIKSNPTDSIARGDILQFYECTTKNNYSTTKLGAPHHTAIVVSCNSDGSLEIIHQNVNGVKKVMKQNLVLNVVEGTMKVYRPVTKTWIEEL</sequence>
<protein>
    <recommendedName>
        <fullName evidence="2">BBC1/AIM3 cysteine proteinase-fold domain-containing protein</fullName>
    </recommendedName>
</protein>
<feature type="compositionally biased region" description="Polar residues" evidence="1">
    <location>
        <begin position="520"/>
        <end position="531"/>
    </location>
</feature>
<feature type="compositionally biased region" description="Pro residues" evidence="1">
    <location>
        <begin position="874"/>
        <end position="889"/>
    </location>
</feature>
<feature type="compositionally biased region" description="Polar residues" evidence="1">
    <location>
        <begin position="73"/>
        <end position="125"/>
    </location>
</feature>
<organism evidence="3 4">
    <name type="scientific">Komagataella phaffii (strain ATCC 76273 / CBS 7435 / CECT 11047 / NRRL Y-11430 / Wegner 21-1)</name>
    <name type="common">Yeast</name>
    <name type="synonym">Pichia pastoris</name>
    <dbReference type="NCBI Taxonomy" id="981350"/>
    <lineage>
        <taxon>Eukaryota</taxon>
        <taxon>Fungi</taxon>
        <taxon>Dikarya</taxon>
        <taxon>Ascomycota</taxon>
        <taxon>Saccharomycotina</taxon>
        <taxon>Pichiomycetes</taxon>
        <taxon>Pichiales</taxon>
        <taxon>Pichiaceae</taxon>
        <taxon>Komagataella</taxon>
    </lineage>
</organism>
<feature type="domain" description="BBC1/AIM3 cysteine proteinase-fold" evidence="2">
    <location>
        <begin position="979"/>
        <end position="1143"/>
    </location>
</feature>
<feature type="region of interest" description="Disordered" evidence="1">
    <location>
        <begin position="235"/>
        <end position="904"/>
    </location>
</feature>
<feature type="compositionally biased region" description="Polar residues" evidence="1">
    <location>
        <begin position="854"/>
        <end position="865"/>
    </location>
</feature>
<feature type="compositionally biased region" description="Polar residues" evidence="1">
    <location>
        <begin position="153"/>
        <end position="191"/>
    </location>
</feature>
<feature type="compositionally biased region" description="Low complexity" evidence="1">
    <location>
        <begin position="421"/>
        <end position="448"/>
    </location>
</feature>
<evidence type="ECO:0000313" key="4">
    <source>
        <dbReference type="Proteomes" id="UP000006853"/>
    </source>
</evidence>
<reference evidence="3 4" key="1">
    <citation type="journal article" date="2011" name="J. Biotechnol.">
        <title>High-quality genome sequence of Pichia pastoris CBS7435.</title>
        <authorList>
            <person name="Kuberl A."/>
            <person name="Schneider J."/>
            <person name="Thallinger G.G."/>
            <person name="Anderl I."/>
            <person name="Wibberg D."/>
            <person name="Hajek T."/>
            <person name="Jaenicke S."/>
            <person name="Brinkrolf K."/>
            <person name="Goesmann A."/>
            <person name="Szczepanowski R."/>
            <person name="Puhler A."/>
            <person name="Schwab H."/>
            <person name="Glieder A."/>
            <person name="Pichler H."/>
        </authorList>
    </citation>
    <scope>NUCLEOTIDE SEQUENCE [LARGE SCALE GENOMIC DNA]</scope>
    <source>
        <strain evidence="4">ATCC 76273 / CBS 7435 / CECT 11047 / NRRL Y-11430 / Wegner 21-1</strain>
    </source>
</reference>
<feature type="compositionally biased region" description="Basic and acidic residues" evidence="1">
    <location>
        <begin position="623"/>
        <end position="641"/>
    </location>
</feature>
<feature type="compositionally biased region" description="Low complexity" evidence="1">
    <location>
        <begin position="466"/>
        <end position="482"/>
    </location>
</feature>
<feature type="compositionally biased region" description="Polar residues" evidence="1">
    <location>
        <begin position="483"/>
        <end position="504"/>
    </location>
</feature>
<feature type="compositionally biased region" description="Polar residues" evidence="1">
    <location>
        <begin position="408"/>
        <end position="419"/>
    </location>
</feature>
<evidence type="ECO:0000313" key="3">
    <source>
        <dbReference type="EMBL" id="CCA38724.1"/>
    </source>
</evidence>
<dbReference type="Proteomes" id="UP000006853">
    <property type="component" value="Chromosome 2"/>
</dbReference>
<feature type="compositionally biased region" description="Pro residues" evidence="1">
    <location>
        <begin position="505"/>
        <end position="517"/>
    </location>
</feature>
<feature type="compositionally biased region" description="Low complexity" evidence="1">
    <location>
        <begin position="287"/>
        <end position="334"/>
    </location>
</feature>
<feature type="compositionally biased region" description="Polar residues" evidence="1">
    <location>
        <begin position="276"/>
        <end position="286"/>
    </location>
</feature>
<proteinExistence type="predicted"/>
<feature type="compositionally biased region" description="Polar residues" evidence="1">
    <location>
        <begin position="647"/>
        <end position="656"/>
    </location>
</feature>
<dbReference type="Pfam" id="PF25459">
    <property type="entry name" value="AIM3_BBC1_C"/>
    <property type="match status" value="1"/>
</dbReference>
<feature type="compositionally biased region" description="Polar residues" evidence="1">
    <location>
        <begin position="134"/>
        <end position="143"/>
    </location>
</feature>
<dbReference type="HOGENOM" id="CLU_268630_0_0_1"/>
<feature type="compositionally biased region" description="Low complexity" evidence="1">
    <location>
        <begin position="350"/>
        <end position="407"/>
    </location>
</feature>
<feature type="compositionally biased region" description="Basic and acidic residues" evidence="1">
    <location>
        <begin position="41"/>
        <end position="50"/>
    </location>
</feature>
<evidence type="ECO:0000256" key="1">
    <source>
        <dbReference type="SAM" id="MobiDB-lite"/>
    </source>
</evidence>
<reference key="2">
    <citation type="submission" date="2011-04" db="EMBL/GenBank/DDBJ databases">
        <title>High-quality genome sequence of Pichia pastoris CBS 7435.</title>
        <authorList>
            <person name="Kueberl A."/>
            <person name="Schneider J."/>
            <person name="Thallinger G.G."/>
            <person name="Anderl I."/>
            <person name="Wibberg D."/>
            <person name="Hajek T."/>
            <person name="Jaenicke S."/>
            <person name="Brinkrolf K."/>
            <person name="Goesmann A."/>
            <person name="Szczepanowski R."/>
            <person name="Puehler A."/>
            <person name="Schwab H."/>
            <person name="Glieder A."/>
            <person name="Pichler H."/>
        </authorList>
    </citation>
    <scope>NUCLEOTIDE SEQUENCE</scope>
    <source>
        <strain>CBS 7435</strain>
    </source>
</reference>
<feature type="compositionally biased region" description="Basic and acidic residues" evidence="1">
    <location>
        <begin position="738"/>
        <end position="751"/>
    </location>
</feature>
<keyword evidence="4" id="KW-1185">Reference proteome</keyword>
<accession>F2QTJ6</accession>
<evidence type="ECO:0000259" key="2">
    <source>
        <dbReference type="Pfam" id="PF25459"/>
    </source>
</evidence>
<reference evidence="3 4" key="3">
    <citation type="journal article" date="2016" name="FEMS Yeast Res.">
        <title>Curation of the genome annotation of Pichia pastoris (Komagataella phaffii) CBS7435 from gene level to protein function.</title>
        <authorList>
            <person name="Valli M."/>
            <person name="Tatto N.E."/>
            <person name="Peymann A."/>
            <person name="Gruber C."/>
            <person name="Landes N."/>
            <person name="Ekker H."/>
            <person name="Thallinger G.G."/>
            <person name="Mattanovich D."/>
            <person name="Gasser B."/>
            <person name="Graf A.B."/>
        </authorList>
    </citation>
    <scope>GENOME REANNOTATION</scope>
    <source>
        <strain evidence="3 4">ATCC 76273 / CBS 7435 / CECT 11047 / NRRL Y-11430 / Wegner 21-1</strain>
    </source>
</reference>